<dbReference type="AlphaFoldDB" id="E4T317"/>
<dbReference type="Gene3D" id="3.20.20.80">
    <property type="entry name" value="Glycosidases"/>
    <property type="match status" value="1"/>
</dbReference>
<reference evidence="1 2" key="2">
    <citation type="journal article" date="2011" name="Stand. Genomic Sci.">
        <title>Complete genome sequence of Paludibacter propionicigenes type strain (WB4).</title>
        <authorList>
            <person name="Gronow S."/>
            <person name="Munk C."/>
            <person name="Lapidus A."/>
            <person name="Nolan M."/>
            <person name="Lucas S."/>
            <person name="Hammon N."/>
            <person name="Deshpande S."/>
            <person name="Cheng J.F."/>
            <person name="Tapia R."/>
            <person name="Han C."/>
            <person name="Goodwin L."/>
            <person name="Pitluck S."/>
            <person name="Liolios K."/>
            <person name="Ivanova N."/>
            <person name="Mavromatis K."/>
            <person name="Mikhailova N."/>
            <person name="Pati A."/>
            <person name="Chen A."/>
            <person name="Palaniappan K."/>
            <person name="Land M."/>
            <person name="Hauser L."/>
            <person name="Chang Y.J."/>
            <person name="Jeffries C.D."/>
            <person name="Brambilla E."/>
            <person name="Rohde M."/>
            <person name="Goker M."/>
            <person name="Detter J.C."/>
            <person name="Woyke T."/>
            <person name="Bristow J."/>
            <person name="Eisen J.A."/>
            <person name="Markowitz V."/>
            <person name="Hugenholtz P."/>
            <person name="Kyrpides N.C."/>
            <person name="Klenk H.P."/>
        </authorList>
    </citation>
    <scope>NUCLEOTIDE SEQUENCE [LARGE SCALE GENOMIC DNA]</scope>
    <source>
        <strain evidence="2">DSM 17365 / JCM 13257 / WB4</strain>
    </source>
</reference>
<dbReference type="CDD" id="cd11579">
    <property type="entry name" value="Glyco_tran_WbsX"/>
    <property type="match status" value="1"/>
</dbReference>
<reference key="1">
    <citation type="submission" date="2010-11" db="EMBL/GenBank/DDBJ databases">
        <title>The complete genome of Paludibacter propionicigenes DSM 17365.</title>
        <authorList>
            <consortium name="US DOE Joint Genome Institute (JGI-PGF)"/>
            <person name="Lucas S."/>
            <person name="Copeland A."/>
            <person name="Lapidus A."/>
            <person name="Bruce D."/>
            <person name="Goodwin L."/>
            <person name="Pitluck S."/>
            <person name="Kyrpides N."/>
            <person name="Mavromatis K."/>
            <person name="Ivanova N."/>
            <person name="Munk A.C."/>
            <person name="Brettin T."/>
            <person name="Detter J.C."/>
            <person name="Han C."/>
            <person name="Tapia R."/>
            <person name="Land M."/>
            <person name="Hauser L."/>
            <person name="Markowitz V."/>
            <person name="Cheng J.-F."/>
            <person name="Hugenholtz P."/>
            <person name="Woyke T."/>
            <person name="Wu D."/>
            <person name="Gronow S."/>
            <person name="Wellnitz S."/>
            <person name="Brambilla E."/>
            <person name="Klenk H.-P."/>
            <person name="Eisen J.A."/>
        </authorList>
    </citation>
    <scope>NUCLEOTIDE SEQUENCE</scope>
    <source>
        <strain>WB4</strain>
    </source>
</reference>
<sequence length="378" mass="44663">MCENLKMNINNKIKVIAFYLPQYHPTLDNNLWWGKGFTEWTNVAKAKPLFSGHYQPHIPADLGFYDLRLSEVRQAQAELAQEAGIEGFCYYHYWFGNEKQELELPFNEVVKLGKPDFPFCLCWANESWYSKFWNKDAKVKSKKLLVEQTYPGKDDNAKHFYSLLSAFRDSRYLKIDDRPIFMIYKPLDFPKVDSFIQEWKTLALKNGLKGIYFIGYTLRIETEYKKIINAGFDAVNSCRLDQITIDKNFFLNFIKTAIRKSENLIFHRPMRIRYAKAMLQFVGKEEKINNIFPTLIPNWDHTPRSGYNGYLYTKSTPELFEKHALQVFNMINSKPEDDRICFLKSWNEWGEGNYMEPDLKFGKKYIYALRSALKRGSE</sequence>
<dbReference type="InterPro" id="IPR032719">
    <property type="entry name" value="WbsX"/>
</dbReference>
<name>E4T317_PALPW</name>
<dbReference type="eggNOG" id="COG0457">
    <property type="taxonomic scope" value="Bacteria"/>
</dbReference>
<dbReference type="PANTHER" id="PTHR41244">
    <property type="entry name" value="RHAMNAN SYNTHESIS F"/>
    <property type="match status" value="1"/>
</dbReference>
<evidence type="ECO:0000313" key="1">
    <source>
        <dbReference type="EMBL" id="ADQ79111.1"/>
    </source>
</evidence>
<accession>E4T317</accession>
<dbReference type="Pfam" id="PF14307">
    <property type="entry name" value="Glyco_tran_WbsX"/>
    <property type="match status" value="1"/>
</dbReference>
<protein>
    <recommendedName>
        <fullName evidence="3">Lipopolysaccharide biosynthesis protein</fullName>
    </recommendedName>
</protein>
<dbReference type="PANTHER" id="PTHR41244:SF1">
    <property type="entry name" value="GLYCOSYLTRANSFERASE"/>
    <property type="match status" value="1"/>
</dbReference>
<evidence type="ECO:0008006" key="3">
    <source>
        <dbReference type="Google" id="ProtNLM"/>
    </source>
</evidence>
<gene>
    <name evidence="1" type="ordered locus">Palpr_0961</name>
</gene>
<dbReference type="HOGENOM" id="CLU_038570_0_0_10"/>
<evidence type="ECO:0000313" key="2">
    <source>
        <dbReference type="Proteomes" id="UP000008718"/>
    </source>
</evidence>
<dbReference type="KEGG" id="ppn:Palpr_0961"/>
<keyword evidence="2" id="KW-1185">Reference proteome</keyword>
<dbReference type="EMBL" id="CP002345">
    <property type="protein sequence ID" value="ADQ79111.1"/>
    <property type="molecule type" value="Genomic_DNA"/>
</dbReference>
<proteinExistence type="predicted"/>
<organism evidence="1 2">
    <name type="scientific">Paludibacter propionicigenes (strain DSM 17365 / JCM 13257 / WB4)</name>
    <dbReference type="NCBI Taxonomy" id="694427"/>
    <lineage>
        <taxon>Bacteria</taxon>
        <taxon>Pseudomonadati</taxon>
        <taxon>Bacteroidota</taxon>
        <taxon>Bacteroidia</taxon>
        <taxon>Bacteroidales</taxon>
        <taxon>Paludibacteraceae</taxon>
        <taxon>Paludibacter</taxon>
    </lineage>
</organism>
<dbReference type="STRING" id="694427.Palpr_0961"/>
<dbReference type="OrthoDB" id="9816424at2"/>
<dbReference type="Proteomes" id="UP000008718">
    <property type="component" value="Chromosome"/>
</dbReference>